<accession>A0A0K9F349</accession>
<evidence type="ECO:0000256" key="1">
    <source>
        <dbReference type="ARBA" id="ARBA00004651"/>
    </source>
</evidence>
<keyword evidence="6" id="KW-1003">Cell membrane</keyword>
<dbReference type="InterPro" id="IPR003838">
    <property type="entry name" value="ABC3_permease_C"/>
</dbReference>
<dbReference type="GeneID" id="96601087"/>
<feature type="transmembrane region" description="Helical" evidence="11">
    <location>
        <begin position="311"/>
        <end position="330"/>
    </location>
</feature>
<evidence type="ECO:0000259" key="12">
    <source>
        <dbReference type="Pfam" id="PF02687"/>
    </source>
</evidence>
<reference evidence="15" key="2">
    <citation type="submission" date="2015-07" db="EMBL/GenBank/DDBJ databases">
        <authorList>
            <consortium name="Consortium for Microbial Forensics and Genomics (microFORGE)"/>
            <person name="Knight B.M."/>
            <person name="Roberts D.P."/>
            <person name="Lin D."/>
            <person name="Hari K."/>
            <person name="Fletcher J."/>
            <person name="Melcher U."/>
            <person name="Blagden T."/>
            <person name="Winegar R.A."/>
        </authorList>
    </citation>
    <scope>NUCLEOTIDE SEQUENCE [LARGE SCALE GENOMIC DNA]</scope>
    <source>
        <strain evidence="15">DSM 23493</strain>
    </source>
</reference>
<evidence type="ECO:0000256" key="2">
    <source>
        <dbReference type="ARBA" id="ARBA00008697"/>
    </source>
</evidence>
<dbReference type="EMBL" id="LFXJ01000012">
    <property type="protein sequence ID" value="KMY28493.1"/>
    <property type="molecule type" value="Genomic_DNA"/>
</dbReference>
<dbReference type="GO" id="GO:0005886">
    <property type="term" value="C:plasma membrane"/>
    <property type="evidence" value="ECO:0007669"/>
    <property type="project" value="UniProtKB-SubCell"/>
</dbReference>
<dbReference type="Proteomes" id="UP000037326">
    <property type="component" value="Unassembled WGS sequence"/>
</dbReference>
<evidence type="ECO:0000256" key="11">
    <source>
        <dbReference type="SAM" id="Phobius"/>
    </source>
</evidence>
<name>A0A0K9F349_9BACI</name>
<sequence>MNLAWKEIKKNKVRFLILGSIVFLVSFLTFIISGLANGLSQDNAALIKDLPQGQFYMNKDADQTYNLSKIDSSTQNEILSKEKDAVAFSLQMGFLNDKDNKQQSVAFVTSTESDLFENVKHNEVVLDSSMKDKGIKVGDTLTNNQFSGKFVVKGFVDQKKYSHAPVAYINEQDYKEIYRVDEMQMIFAPDGDSSKEFAGLESFSNKEFLNTIPSYNAEQMSLNMIVWFLIVISGMLFAIFFYMMNVQKIGLYGILKAIGVKTSKLFKMIWTQMAIITVISLILSVAFSQAFNLIAPKGMPFTLTIATTTQLSIVFLIIGFIGATISGIQIKKIQPLQAIQQGEA</sequence>
<dbReference type="EMBL" id="LFXJ01000013">
    <property type="protein sequence ID" value="KMY28123.1"/>
    <property type="molecule type" value="Genomic_DNA"/>
</dbReference>
<organism evidence="14 15">
    <name type="scientific">Lysinibacillus xylanilyticus</name>
    <dbReference type="NCBI Taxonomy" id="582475"/>
    <lineage>
        <taxon>Bacteria</taxon>
        <taxon>Bacillati</taxon>
        <taxon>Bacillota</taxon>
        <taxon>Bacilli</taxon>
        <taxon>Bacillales</taxon>
        <taxon>Bacillaceae</taxon>
        <taxon>Lysinibacillus</taxon>
    </lineage>
</organism>
<feature type="domain" description="ABC3 transporter permease C-terminal" evidence="12">
    <location>
        <begin position="224"/>
        <end position="335"/>
    </location>
</feature>
<dbReference type="PANTHER" id="PTHR43738">
    <property type="entry name" value="ABC TRANSPORTER, MEMBRANE PROTEIN"/>
    <property type="match status" value="1"/>
</dbReference>
<feature type="transmembrane region" description="Helical" evidence="11">
    <location>
        <begin position="15"/>
        <end position="36"/>
    </location>
</feature>
<gene>
    <name evidence="14" type="ORF">ACZ11_22960</name>
    <name evidence="13" type="ORF">ACZ11_23035</name>
</gene>
<dbReference type="RefSeq" id="WP_049668879.1">
    <property type="nucleotide sequence ID" value="NZ_CP189807.1"/>
</dbReference>
<keyword evidence="8 11" id="KW-1133">Transmembrane helix</keyword>
<dbReference type="AlphaFoldDB" id="A0A0K9F349"/>
<evidence type="ECO:0000256" key="7">
    <source>
        <dbReference type="ARBA" id="ARBA00022692"/>
    </source>
</evidence>
<evidence type="ECO:0000313" key="15">
    <source>
        <dbReference type="Proteomes" id="UP000037326"/>
    </source>
</evidence>
<evidence type="ECO:0000256" key="4">
    <source>
        <dbReference type="ARBA" id="ARBA00016962"/>
    </source>
</evidence>
<evidence type="ECO:0000256" key="9">
    <source>
        <dbReference type="ARBA" id="ARBA00023136"/>
    </source>
</evidence>
<dbReference type="Pfam" id="PF02687">
    <property type="entry name" value="FtsX"/>
    <property type="match status" value="1"/>
</dbReference>
<feature type="transmembrane region" description="Helical" evidence="11">
    <location>
        <begin position="265"/>
        <end position="291"/>
    </location>
</feature>
<evidence type="ECO:0000256" key="10">
    <source>
        <dbReference type="ARBA" id="ARBA00024973"/>
    </source>
</evidence>
<comment type="subunit">
    <text evidence="3">The complex is composed of two ATP-binding proteins (HrtA), two transmembrane proteins (HrtB) and a solute-binding protein.</text>
</comment>
<evidence type="ECO:0000313" key="14">
    <source>
        <dbReference type="EMBL" id="KMY28493.1"/>
    </source>
</evidence>
<dbReference type="InterPro" id="IPR051125">
    <property type="entry name" value="ABC-4/HrtB_transporter"/>
</dbReference>
<keyword evidence="7 11" id="KW-0812">Transmembrane</keyword>
<feature type="transmembrane region" description="Helical" evidence="11">
    <location>
        <begin position="224"/>
        <end position="244"/>
    </location>
</feature>
<keyword evidence="9 11" id="KW-0472">Membrane</keyword>
<keyword evidence="5" id="KW-0813">Transport</keyword>
<evidence type="ECO:0000256" key="3">
    <source>
        <dbReference type="ARBA" id="ARBA00011131"/>
    </source>
</evidence>
<reference evidence="14" key="1">
    <citation type="submission" date="2015-07" db="EMBL/GenBank/DDBJ databases">
        <title>MeaNS - Measles Nucleotide Surveillance Program.</title>
        <authorList>
            <person name="Tran T."/>
            <person name="Druce J."/>
        </authorList>
    </citation>
    <scope>NUCLEOTIDE SEQUENCE</scope>
    <source>
        <strain evidence="14">DSM 23493</strain>
    </source>
</reference>
<comment type="function">
    <text evidence="10">Part of the ABC transporter complex hrt involved in hemin import. Responsible for the translocation of the substrate across the membrane.</text>
</comment>
<comment type="subcellular location">
    <subcellularLocation>
        <location evidence="1">Cell membrane</location>
        <topology evidence="1">Multi-pass membrane protein</topology>
    </subcellularLocation>
</comment>
<evidence type="ECO:0000256" key="8">
    <source>
        <dbReference type="ARBA" id="ARBA00022989"/>
    </source>
</evidence>
<comment type="similarity">
    <text evidence="2">Belongs to the ABC-4 integral membrane protein family. HrtB subfamily.</text>
</comment>
<comment type="caution">
    <text evidence="14">The sequence shown here is derived from an EMBL/GenBank/DDBJ whole genome shotgun (WGS) entry which is preliminary data.</text>
</comment>
<dbReference type="PANTHER" id="PTHR43738:SF1">
    <property type="entry name" value="HEMIN TRANSPORT SYSTEM PERMEASE PROTEIN HRTB-RELATED"/>
    <property type="match status" value="1"/>
</dbReference>
<dbReference type="OrthoDB" id="384327at2"/>
<evidence type="ECO:0000313" key="13">
    <source>
        <dbReference type="EMBL" id="KMY28123.1"/>
    </source>
</evidence>
<evidence type="ECO:0000256" key="6">
    <source>
        <dbReference type="ARBA" id="ARBA00022475"/>
    </source>
</evidence>
<evidence type="ECO:0000256" key="5">
    <source>
        <dbReference type="ARBA" id="ARBA00022448"/>
    </source>
</evidence>
<dbReference type="PATRIC" id="fig|582475.4.peg.2575"/>
<proteinExistence type="inferred from homology"/>
<protein>
    <recommendedName>
        <fullName evidence="4">Putative hemin transport system permease protein HrtB</fullName>
    </recommendedName>
</protein>